<dbReference type="InterPro" id="IPR036567">
    <property type="entry name" value="RHF-like"/>
</dbReference>
<dbReference type="AlphaFoldDB" id="A0A6J7JJ22"/>
<dbReference type="InterPro" id="IPR003489">
    <property type="entry name" value="RHF/RaiA"/>
</dbReference>
<feature type="compositionally biased region" description="Basic and acidic residues" evidence="1">
    <location>
        <begin position="127"/>
        <end position="138"/>
    </location>
</feature>
<reference evidence="2" key="1">
    <citation type="submission" date="2020-05" db="EMBL/GenBank/DDBJ databases">
        <authorList>
            <person name="Chiriac C."/>
            <person name="Salcher M."/>
            <person name="Ghai R."/>
            <person name="Kavagutti S V."/>
        </authorList>
    </citation>
    <scope>NUCLEOTIDE SEQUENCE</scope>
</reference>
<feature type="region of interest" description="Disordered" evidence="1">
    <location>
        <begin position="117"/>
        <end position="138"/>
    </location>
</feature>
<dbReference type="Pfam" id="PF02482">
    <property type="entry name" value="Ribosomal_S30AE"/>
    <property type="match status" value="1"/>
</dbReference>
<organism evidence="2">
    <name type="scientific">freshwater metagenome</name>
    <dbReference type="NCBI Taxonomy" id="449393"/>
    <lineage>
        <taxon>unclassified sequences</taxon>
        <taxon>metagenomes</taxon>
        <taxon>ecological metagenomes</taxon>
    </lineage>
</organism>
<evidence type="ECO:0000256" key="1">
    <source>
        <dbReference type="SAM" id="MobiDB-lite"/>
    </source>
</evidence>
<proteinExistence type="predicted"/>
<gene>
    <name evidence="2" type="ORF">UFOPK3674_01943</name>
</gene>
<dbReference type="NCBIfam" id="TIGR00741">
    <property type="entry name" value="yfiA"/>
    <property type="match status" value="1"/>
</dbReference>
<dbReference type="SUPFAM" id="SSF69754">
    <property type="entry name" value="Ribosome binding protein Y (YfiA homologue)"/>
    <property type="match status" value="1"/>
</dbReference>
<dbReference type="EMBL" id="CAFBMX010000012">
    <property type="protein sequence ID" value="CAB4943083.1"/>
    <property type="molecule type" value="Genomic_DNA"/>
</dbReference>
<name>A0A6J7JJ22_9ZZZZ</name>
<evidence type="ECO:0000313" key="2">
    <source>
        <dbReference type="EMBL" id="CAB4943083.1"/>
    </source>
</evidence>
<protein>
    <submittedName>
        <fullName evidence="2">Unannotated protein</fullName>
    </submittedName>
</protein>
<dbReference type="Gene3D" id="3.30.160.100">
    <property type="entry name" value="Ribosome hibernation promotion factor-like"/>
    <property type="match status" value="1"/>
</dbReference>
<sequence>MPASRDRPACRYDRDVQDHPLGAIIKLEVTGLHVPVTDEMRELTELRFEKLGRQVPEDTFCHVVLTEQHNPANPDHFHVEATVAMPGKTIHAEADSRELGPCLSHVVEELQRQVHKHLEKTRAGRHAGSETIRHADEV</sequence>
<accession>A0A6J7JJ22</accession>